<reference evidence="8" key="1">
    <citation type="submission" date="2020-06" db="EMBL/GenBank/DDBJ databases">
        <authorList>
            <person name="Ji K."/>
            <person name="Li J."/>
        </authorList>
    </citation>
    <scope>NUCLEOTIDE SEQUENCE</scope>
    <source>
        <strain evidence="8">JKM2019</strain>
        <tissue evidence="8">Whole body</tissue>
    </source>
</reference>
<keyword evidence="2" id="KW-0645">Protease</keyword>
<comment type="caution">
    <text evidence="8">The sequence shown here is derived from an EMBL/GenBank/DDBJ whole genome shotgun (WGS) entry which is preliminary data.</text>
</comment>
<dbReference type="InterPro" id="IPR000169">
    <property type="entry name" value="Pept_cys_AS"/>
</dbReference>
<accession>A0A9D4SGA6</accession>
<dbReference type="AlphaFoldDB" id="A0A9D4SGA6"/>
<evidence type="ECO:0000256" key="2">
    <source>
        <dbReference type="ARBA" id="ARBA00022670"/>
    </source>
</evidence>
<dbReference type="PROSITE" id="PS00139">
    <property type="entry name" value="THIOL_PROTEASE_CYS"/>
    <property type="match status" value="1"/>
</dbReference>
<keyword evidence="6" id="KW-0732">Signal</keyword>
<dbReference type="PRINTS" id="PR00705">
    <property type="entry name" value="PAPAIN"/>
</dbReference>
<feature type="compositionally biased region" description="Basic and acidic residues" evidence="5">
    <location>
        <begin position="275"/>
        <end position="297"/>
    </location>
</feature>
<feature type="chain" id="PRO_5039192387" evidence="6">
    <location>
        <begin position="23"/>
        <end position="530"/>
    </location>
</feature>
<dbReference type="OrthoDB" id="6494439at2759"/>
<comment type="similarity">
    <text evidence="1">Belongs to the peptidase C1 family.</text>
</comment>
<dbReference type="PANTHER" id="PTHR12411">
    <property type="entry name" value="CYSTEINE PROTEASE FAMILY C1-RELATED"/>
    <property type="match status" value="1"/>
</dbReference>
<feature type="domain" description="Peptidase C1A papain C-terminal" evidence="7">
    <location>
        <begin position="309"/>
        <end position="529"/>
    </location>
</feature>
<dbReference type="InterPro" id="IPR013128">
    <property type="entry name" value="Peptidase_C1A"/>
</dbReference>
<evidence type="ECO:0000259" key="7">
    <source>
        <dbReference type="SMART" id="SM00645"/>
    </source>
</evidence>
<dbReference type="InterPro" id="IPR038765">
    <property type="entry name" value="Papain-like_cys_pep_sf"/>
</dbReference>
<dbReference type="InterPro" id="IPR025660">
    <property type="entry name" value="Pept_his_AS"/>
</dbReference>
<feature type="signal peptide" evidence="6">
    <location>
        <begin position="1"/>
        <end position="22"/>
    </location>
</feature>
<evidence type="ECO:0000256" key="5">
    <source>
        <dbReference type="SAM" id="MobiDB-lite"/>
    </source>
</evidence>
<dbReference type="Pfam" id="PF00112">
    <property type="entry name" value="Peptidase_C1"/>
    <property type="match status" value="1"/>
</dbReference>
<proteinExistence type="inferred from homology"/>
<dbReference type="Proteomes" id="UP000828236">
    <property type="component" value="Unassembled WGS sequence"/>
</dbReference>
<name>A0A9D4SGA6_DERFA</name>
<evidence type="ECO:0000256" key="3">
    <source>
        <dbReference type="ARBA" id="ARBA00022801"/>
    </source>
</evidence>
<protein>
    <submittedName>
        <fullName evidence="8">Group 1 mite allergen-like protein</fullName>
    </submittedName>
</protein>
<organism evidence="8">
    <name type="scientific">Dermatophagoides farinae</name>
    <name type="common">American house dust mite</name>
    <dbReference type="NCBI Taxonomy" id="6954"/>
    <lineage>
        <taxon>Eukaryota</taxon>
        <taxon>Metazoa</taxon>
        <taxon>Ecdysozoa</taxon>
        <taxon>Arthropoda</taxon>
        <taxon>Chelicerata</taxon>
        <taxon>Arachnida</taxon>
        <taxon>Acari</taxon>
        <taxon>Acariformes</taxon>
        <taxon>Sarcoptiformes</taxon>
        <taxon>Astigmata</taxon>
        <taxon>Psoroptidia</taxon>
        <taxon>Analgoidea</taxon>
        <taxon>Pyroglyphidae</taxon>
        <taxon>Dermatophagoidinae</taxon>
        <taxon>Dermatophagoides</taxon>
    </lineage>
</organism>
<dbReference type="SMART" id="SM00645">
    <property type="entry name" value="Pept_C1"/>
    <property type="match status" value="1"/>
</dbReference>
<dbReference type="EMBL" id="SDOV01000005">
    <property type="protein sequence ID" value="KAH7640553.1"/>
    <property type="molecule type" value="Genomic_DNA"/>
</dbReference>
<dbReference type="PROSITE" id="PS00639">
    <property type="entry name" value="THIOL_PROTEASE_HIS"/>
    <property type="match status" value="1"/>
</dbReference>
<dbReference type="CDD" id="cd02248">
    <property type="entry name" value="Peptidase_C1A"/>
    <property type="match status" value="1"/>
</dbReference>
<dbReference type="GO" id="GO:0006508">
    <property type="term" value="P:proteolysis"/>
    <property type="evidence" value="ECO:0007669"/>
    <property type="project" value="UniProtKB-KW"/>
</dbReference>
<gene>
    <name evidence="8" type="ORF">HUG17_8020</name>
</gene>
<evidence type="ECO:0000256" key="1">
    <source>
        <dbReference type="ARBA" id="ARBA00008455"/>
    </source>
</evidence>
<keyword evidence="4" id="KW-0788">Thiol protease</keyword>
<evidence type="ECO:0000256" key="6">
    <source>
        <dbReference type="SAM" id="SignalP"/>
    </source>
</evidence>
<dbReference type="GO" id="GO:0008234">
    <property type="term" value="F:cysteine-type peptidase activity"/>
    <property type="evidence" value="ECO:0007669"/>
    <property type="project" value="UniProtKB-KW"/>
</dbReference>
<dbReference type="SUPFAM" id="SSF54001">
    <property type="entry name" value="Cysteine proteinases"/>
    <property type="match status" value="1"/>
</dbReference>
<reference evidence="8" key="2">
    <citation type="journal article" date="2021" name="World Allergy Organ. J.">
        <title>Chromosome-level assembly of Dermatophagoides farinae genome and transcriptome reveals two novel allergens Der f 37 and Der f 39.</title>
        <authorList>
            <person name="Chen J."/>
            <person name="Cai Z."/>
            <person name="Fan D."/>
            <person name="Hu J."/>
            <person name="Hou Y."/>
            <person name="He Y."/>
            <person name="Zhang Z."/>
            <person name="Zhao Z."/>
            <person name="Gao P."/>
            <person name="Hu W."/>
            <person name="Sun J."/>
            <person name="Li J."/>
            <person name="Ji K."/>
        </authorList>
    </citation>
    <scope>NUCLEOTIDE SEQUENCE</scope>
    <source>
        <strain evidence="8">JKM2019</strain>
    </source>
</reference>
<dbReference type="Gene3D" id="3.90.70.10">
    <property type="entry name" value="Cysteine proteinases"/>
    <property type="match status" value="1"/>
</dbReference>
<evidence type="ECO:0000313" key="8">
    <source>
        <dbReference type="EMBL" id="KAH7640553.1"/>
    </source>
</evidence>
<feature type="region of interest" description="Disordered" evidence="5">
    <location>
        <begin position="208"/>
        <end position="297"/>
    </location>
</feature>
<sequence>MKLLFITNLILFHLAIINYGHCDLFKLPGVKHITSENVKKLATLPTKIASNNLLNKLKKMSPLREKIMSLIEKNQNEVDSLLKLSGILPDQMFSSLYPNMSRFKIDQLKSCYNMIMNDDDDDDNGEQEEHNIFENTFLTTVKSFYRHYSNDQFESKPFPERIKNLLDSMHRIAKHTLGCVVKPGGFQLGLTHLSDWSDEDFNKMQGEKISEQDDNEDQHRRTTNQVETTNNSDERSKNSFINKFSGVNRHPRPQMNRQEIADKQKHHQKNNSNDYPDRQKFDRSVNDGNRSKRAAEVPKKCLVKNRAKLPTKLDWREANVVTPVKFQGECGSCWAFTSIANVESAYLINNKTGERHFDLSEQEILACAKHNGCKGGTGADAYKYMIRREGISRETSLPYKAKDNECPKSERLRKAATIEDYCLRGKYVKLNGRQEELTDEEIMYIVREFGPIYTTIHVDNSLMKHYKTGVYDNDSCSKQTNHAVTIVGWDEHSWIIKNSYGRNWGEKGFFHMKRGKNLCGINTYVMYAIV</sequence>
<keyword evidence="3" id="KW-0378">Hydrolase</keyword>
<dbReference type="InterPro" id="IPR000668">
    <property type="entry name" value="Peptidase_C1A_C"/>
</dbReference>
<evidence type="ECO:0000256" key="4">
    <source>
        <dbReference type="ARBA" id="ARBA00022807"/>
    </source>
</evidence>
<dbReference type="InterPro" id="IPR039417">
    <property type="entry name" value="Peptidase_C1A_papain-like"/>
</dbReference>